<organism evidence="2 3">
    <name type="scientific">Trebonia kvetii</name>
    <dbReference type="NCBI Taxonomy" id="2480626"/>
    <lineage>
        <taxon>Bacteria</taxon>
        <taxon>Bacillati</taxon>
        <taxon>Actinomycetota</taxon>
        <taxon>Actinomycetes</taxon>
        <taxon>Streptosporangiales</taxon>
        <taxon>Treboniaceae</taxon>
        <taxon>Trebonia</taxon>
    </lineage>
</organism>
<evidence type="ECO:0000313" key="2">
    <source>
        <dbReference type="EMBL" id="TVZ06531.1"/>
    </source>
</evidence>
<dbReference type="EMBL" id="RPFW01000001">
    <property type="protein sequence ID" value="TVZ06531.1"/>
    <property type="molecule type" value="Genomic_DNA"/>
</dbReference>
<dbReference type="OrthoDB" id="582586at2"/>
<name>A0A6P2C997_9ACTN</name>
<dbReference type="Pfam" id="PF14534">
    <property type="entry name" value="DUF4440"/>
    <property type="match status" value="1"/>
</dbReference>
<feature type="domain" description="DUF4440" evidence="1">
    <location>
        <begin position="10"/>
        <end position="119"/>
    </location>
</feature>
<evidence type="ECO:0000259" key="1">
    <source>
        <dbReference type="Pfam" id="PF14534"/>
    </source>
</evidence>
<gene>
    <name evidence="2" type="ORF">EAS64_03740</name>
</gene>
<dbReference type="InterPro" id="IPR027843">
    <property type="entry name" value="DUF4440"/>
</dbReference>
<comment type="caution">
    <text evidence="2">The sequence shown here is derived from an EMBL/GenBank/DDBJ whole genome shotgun (WGS) entry which is preliminary data.</text>
</comment>
<accession>A0A6P2C997</accession>
<keyword evidence="3" id="KW-1185">Reference proteome</keyword>
<dbReference type="InterPro" id="IPR032710">
    <property type="entry name" value="NTF2-like_dom_sf"/>
</dbReference>
<dbReference type="NCBIfam" id="TIGR02246">
    <property type="entry name" value="SgcJ/EcaC family oxidoreductase"/>
    <property type="match status" value="1"/>
</dbReference>
<evidence type="ECO:0000313" key="3">
    <source>
        <dbReference type="Proteomes" id="UP000460272"/>
    </source>
</evidence>
<dbReference type="InterPro" id="IPR011944">
    <property type="entry name" value="Steroid_delta5-4_isomerase"/>
</dbReference>
<dbReference type="AlphaFoldDB" id="A0A6P2C997"/>
<sequence length="128" mass="14018">MSSELEHAVLATFTTMSDAWARMDAVRFAACYADDATVIGPGIYLRGKDDIDRSMAAGFAGPLKGSLRPHSARSVRFLSADTAVVVTESATIFPGEAEPLPDRQHLVTWVLTRHDDRWLVEANHMCQA</sequence>
<protein>
    <submittedName>
        <fullName evidence="2">SgcJ/EcaC family oxidoreductase</fullName>
    </submittedName>
</protein>
<dbReference type="SUPFAM" id="SSF54427">
    <property type="entry name" value="NTF2-like"/>
    <property type="match status" value="1"/>
</dbReference>
<reference evidence="2 3" key="1">
    <citation type="submission" date="2018-11" db="EMBL/GenBank/DDBJ databases">
        <title>Trebonia kvetii gen.nov., sp.nov., a novel acidophilic actinobacterium, and proposal of the new actinobacterial family Treboniaceae fam. nov.</title>
        <authorList>
            <person name="Rapoport D."/>
            <person name="Sagova-Mareckova M."/>
            <person name="Sedlacek I."/>
            <person name="Provaznik J."/>
            <person name="Kralova S."/>
            <person name="Pavlinic D."/>
            <person name="Benes V."/>
            <person name="Kopecky J."/>
        </authorList>
    </citation>
    <scope>NUCLEOTIDE SEQUENCE [LARGE SCALE GENOMIC DNA]</scope>
    <source>
        <strain evidence="2 3">15Tr583</strain>
    </source>
</reference>
<dbReference type="Proteomes" id="UP000460272">
    <property type="component" value="Unassembled WGS sequence"/>
</dbReference>
<dbReference type="RefSeq" id="WP_145851284.1">
    <property type="nucleotide sequence ID" value="NZ_RPFW01000001.1"/>
</dbReference>
<proteinExistence type="predicted"/>
<dbReference type="Gene3D" id="3.10.450.50">
    <property type="match status" value="1"/>
</dbReference>